<accession>A0A6P9AAS8</accession>
<evidence type="ECO:0000313" key="3">
    <source>
        <dbReference type="RefSeq" id="XP_034254585.1"/>
    </source>
</evidence>
<dbReference type="RefSeq" id="XP_034254585.1">
    <property type="nucleotide sequence ID" value="XM_034398694.1"/>
</dbReference>
<gene>
    <name evidence="3" type="primary">LOC117653194</name>
</gene>
<protein>
    <submittedName>
        <fullName evidence="3">Uncharacterized protein LOC117653194</fullName>
    </submittedName>
</protein>
<dbReference type="Proteomes" id="UP000515158">
    <property type="component" value="Unplaced"/>
</dbReference>
<name>A0A6P9AAS8_THRPL</name>
<evidence type="ECO:0000313" key="2">
    <source>
        <dbReference type="Proteomes" id="UP000515158"/>
    </source>
</evidence>
<dbReference type="KEGG" id="tpal:117653194"/>
<evidence type="ECO:0000256" key="1">
    <source>
        <dbReference type="SAM" id="MobiDB-lite"/>
    </source>
</evidence>
<dbReference type="GeneID" id="117653194"/>
<dbReference type="OrthoDB" id="6609991at2759"/>
<feature type="region of interest" description="Disordered" evidence="1">
    <location>
        <begin position="1"/>
        <end position="106"/>
    </location>
</feature>
<reference evidence="3" key="1">
    <citation type="submission" date="2025-08" db="UniProtKB">
        <authorList>
            <consortium name="RefSeq"/>
        </authorList>
    </citation>
    <scope>IDENTIFICATION</scope>
    <source>
        <tissue evidence="3">Total insect</tissue>
    </source>
</reference>
<feature type="compositionally biased region" description="Polar residues" evidence="1">
    <location>
        <begin position="65"/>
        <end position="79"/>
    </location>
</feature>
<feature type="compositionally biased region" description="Polar residues" evidence="1">
    <location>
        <begin position="20"/>
        <end position="41"/>
    </location>
</feature>
<organism evidence="3">
    <name type="scientific">Thrips palmi</name>
    <name type="common">Melon thrips</name>
    <dbReference type="NCBI Taxonomy" id="161013"/>
    <lineage>
        <taxon>Eukaryota</taxon>
        <taxon>Metazoa</taxon>
        <taxon>Ecdysozoa</taxon>
        <taxon>Arthropoda</taxon>
        <taxon>Hexapoda</taxon>
        <taxon>Insecta</taxon>
        <taxon>Pterygota</taxon>
        <taxon>Neoptera</taxon>
        <taxon>Paraneoptera</taxon>
        <taxon>Thysanoptera</taxon>
        <taxon>Terebrantia</taxon>
        <taxon>Thripoidea</taxon>
        <taxon>Thripidae</taxon>
        <taxon>Thrips</taxon>
    </lineage>
</organism>
<dbReference type="AlphaFoldDB" id="A0A6P9AAS8"/>
<dbReference type="InParanoid" id="A0A6P9AAS8"/>
<keyword evidence="2" id="KW-1185">Reference proteome</keyword>
<sequence>MSRKSSKSSSEREFEVCAVSATSTPNKDSSRRFQTVETSLRSFACSPSSAGGGGGSPRLSPVSPATPSSARNVQFYTARQDQRERRRPSAGSTGSGGARRGGRANANVSRKLFGDLSEYDDLGLGSAEGAWTHDSVARLLREEAEDIRLASLLGRSTAGGGLDASFGPPGPRFPLTEPVRHAQKDMRAMPVGENVLYHGEGEEPGSLTPAEVAAMMHRLEHGVSMDAPPEQLFKFLFPNVSKTKARLYAQGSEQGAEQAASKGLSRNDNTLHKAEPCPIVCFGGGYPGDLLKAQTLVQLRGDAPPPWFPGYFMALPQTGGAVRVMQSPAQVLQAAYRAAEPANVPPESRFVY</sequence>
<proteinExistence type="predicted"/>